<feature type="transmembrane region" description="Helical" evidence="2">
    <location>
        <begin position="928"/>
        <end position="946"/>
    </location>
</feature>
<feature type="transmembrane region" description="Helical" evidence="2">
    <location>
        <begin position="431"/>
        <end position="451"/>
    </location>
</feature>
<accession>A0ABN1IF54</accession>
<evidence type="ECO:0000256" key="2">
    <source>
        <dbReference type="SAM" id="Phobius"/>
    </source>
</evidence>
<feature type="region of interest" description="Disordered" evidence="1">
    <location>
        <begin position="499"/>
        <end position="535"/>
    </location>
</feature>
<comment type="caution">
    <text evidence="3">The sequence shown here is derived from an EMBL/GenBank/DDBJ whole genome shotgun (WGS) entry which is preliminary data.</text>
</comment>
<organism evidence="3 4">
    <name type="scientific">Dokdonella soli</name>
    <dbReference type="NCBI Taxonomy" id="529810"/>
    <lineage>
        <taxon>Bacteria</taxon>
        <taxon>Pseudomonadati</taxon>
        <taxon>Pseudomonadota</taxon>
        <taxon>Gammaproteobacteria</taxon>
        <taxon>Lysobacterales</taxon>
        <taxon>Rhodanobacteraceae</taxon>
        <taxon>Dokdonella</taxon>
    </lineage>
</organism>
<dbReference type="SUPFAM" id="SSF82714">
    <property type="entry name" value="Multidrug efflux transporter AcrB TolC docking domain, DN and DC subdomains"/>
    <property type="match status" value="2"/>
</dbReference>
<dbReference type="PANTHER" id="PTHR32063:SF78">
    <property type="entry name" value="ACRB_ACRD_ACRF FAMILY PROTEIN"/>
    <property type="match status" value="1"/>
</dbReference>
<evidence type="ECO:0000313" key="3">
    <source>
        <dbReference type="EMBL" id="GAA0711609.1"/>
    </source>
</evidence>
<dbReference type="SUPFAM" id="SSF82866">
    <property type="entry name" value="Multidrug efflux transporter AcrB transmembrane domain"/>
    <property type="match status" value="2"/>
</dbReference>
<keyword evidence="4" id="KW-1185">Reference proteome</keyword>
<feature type="transmembrane region" description="Helical" evidence="2">
    <location>
        <begin position="1028"/>
        <end position="1050"/>
    </location>
</feature>
<feature type="transmembrane region" description="Helical" evidence="2">
    <location>
        <begin position="360"/>
        <end position="382"/>
    </location>
</feature>
<dbReference type="Gene3D" id="3.30.2090.10">
    <property type="entry name" value="Multidrug efflux transporter AcrB TolC docking domain, DN and DC subdomains"/>
    <property type="match status" value="2"/>
</dbReference>
<keyword evidence="2" id="KW-1133">Transmembrane helix</keyword>
<protein>
    <submittedName>
        <fullName evidence="3">Efflux RND transporter permease subunit</fullName>
    </submittedName>
</protein>
<sequence>MGFSSIFIRRPIATSLLMAAVLLLGILGYRMLPVSALPDIEAPSLQVTTQYPGASASTMAVLVTTPLERQFGQISGLTMMTSDSSAGLSTINLTFAIGRDIDAAAQDVQSAINAARGTLPGSLPYPPVYNKVNPADAPVLTLMLTSDTLPLREVTNYADSILAQKLSQISGVGQVSIAGNVRPAVRVQVNPAALANLGLTMEDVRSALTGANVNAPKGQINGAQQSFSIGANDQLGNADDYRSTIISYTNNAPVRLADIATVIDGVENDQLAAWANGKPAVLLDVRRQPEANIVATVDKLKTILPELRAVLPAGVKLEVFSDRTVTIRASVADVQFTLILSILLVVAVIFVFLRRLWATLIPSIAVPLSLLGTFGVMAFAGFSLDNLSLMALAVATGFVVDDAIVMIENIVRYLEGGRDGREAAEIGAKEIGFTVLSLTVSLIAVFLPLLLMPGVVGRLFHEFAWVLSIAVAISLLVSLTLTPMMCAYLLKPGDVTVEGDDDHDHTAHRGPIEDHGDLPAPAQRGKVPGGRKGEAPKARGFYARMLGGYEKSLDWVFAHQPLIMLIATAAIALTVLLYIVIPKGLLPEQDTGLITAVVEADQNIAFPAMQQRTEAAAAALRKDPAVAGVAAFIGAGSINPTLSQGQLSLVLKPRGERDGLGVILPRLYHAVAAIPGIALYLKPVQDVTLDTRIAATEYQYSLESVDTKALGDVAAKMTQKLRERPELADVDNNLAATGLQYKLTIDRDQASRLGVPVQAIDDTLYDAFGQRQISTIFTELNQFRVVLEVAPEFRTRIDLLNKLTVRGAGNGALTGSNATSFGTPTSSNAATPSGIGSQGNTGILIGAGGSIPLASVATAEVTNAPLVVSHQNQLPAVTLSFNTAPGYSLSQAVAAIHAVEASTQMPPQVRGQFVGKAAEFSASQTSEVLLILAALVVIYIVLGVLYESYIHPLTILSTLPPAGVGALLALMVCGMSLSIDGIIGIILLIGIVKKNAIMMIDFAIEAQRKGMDAHAAIHRACLLRFRPIMMTTAAALLSALPLALGTGIGAELRRPLGVSIVGGLLLSQLVTLYTTPVIYLYFERFSEWVKARREERVRVRAQERPA</sequence>
<dbReference type="Proteomes" id="UP001501523">
    <property type="component" value="Unassembled WGS sequence"/>
</dbReference>
<feature type="transmembrane region" description="Helical" evidence="2">
    <location>
        <begin position="1056"/>
        <end position="1082"/>
    </location>
</feature>
<dbReference type="Gene3D" id="3.30.70.1440">
    <property type="entry name" value="Multidrug efflux transporter AcrB pore domain"/>
    <property type="match status" value="1"/>
</dbReference>
<evidence type="ECO:0000256" key="1">
    <source>
        <dbReference type="SAM" id="MobiDB-lite"/>
    </source>
</evidence>
<feature type="compositionally biased region" description="Basic and acidic residues" evidence="1">
    <location>
        <begin position="502"/>
        <end position="517"/>
    </location>
</feature>
<dbReference type="PANTHER" id="PTHR32063">
    <property type="match status" value="1"/>
</dbReference>
<dbReference type="PRINTS" id="PR00702">
    <property type="entry name" value="ACRIFLAVINRP"/>
</dbReference>
<dbReference type="Gene3D" id="3.30.70.1430">
    <property type="entry name" value="Multidrug efflux transporter AcrB pore domain"/>
    <property type="match status" value="2"/>
</dbReference>
<name>A0ABN1IF54_9GAMM</name>
<reference evidence="3 4" key="1">
    <citation type="journal article" date="2019" name="Int. J. Syst. Evol. Microbiol.">
        <title>The Global Catalogue of Microorganisms (GCM) 10K type strain sequencing project: providing services to taxonomists for standard genome sequencing and annotation.</title>
        <authorList>
            <consortium name="The Broad Institute Genomics Platform"/>
            <consortium name="The Broad Institute Genome Sequencing Center for Infectious Disease"/>
            <person name="Wu L."/>
            <person name="Ma J."/>
        </authorList>
    </citation>
    <scope>NUCLEOTIDE SEQUENCE [LARGE SCALE GENOMIC DNA]</scope>
    <source>
        <strain evidence="3 4">JCM 15421</strain>
    </source>
</reference>
<dbReference type="SUPFAM" id="SSF82693">
    <property type="entry name" value="Multidrug efflux transporter AcrB pore domain, PN1, PN2, PC1 and PC2 subdomains"/>
    <property type="match status" value="3"/>
</dbReference>
<feature type="transmembrane region" description="Helical" evidence="2">
    <location>
        <begin position="562"/>
        <end position="581"/>
    </location>
</feature>
<dbReference type="RefSeq" id="WP_343788529.1">
    <property type="nucleotide sequence ID" value="NZ_BAAAEU010000006.1"/>
</dbReference>
<keyword evidence="2" id="KW-0472">Membrane</keyword>
<evidence type="ECO:0000313" key="4">
    <source>
        <dbReference type="Proteomes" id="UP001501523"/>
    </source>
</evidence>
<feature type="transmembrane region" description="Helical" evidence="2">
    <location>
        <begin position="966"/>
        <end position="992"/>
    </location>
</feature>
<gene>
    <name evidence="3" type="ORF">GCM10009105_13610</name>
</gene>
<proteinExistence type="predicted"/>
<dbReference type="InterPro" id="IPR001036">
    <property type="entry name" value="Acrflvin-R"/>
</dbReference>
<dbReference type="Gene3D" id="1.20.1640.10">
    <property type="entry name" value="Multidrug efflux transporter AcrB transmembrane domain"/>
    <property type="match status" value="2"/>
</dbReference>
<dbReference type="InterPro" id="IPR027463">
    <property type="entry name" value="AcrB_DN_DC_subdom"/>
</dbReference>
<dbReference type="EMBL" id="BAAAEU010000006">
    <property type="protein sequence ID" value="GAA0711609.1"/>
    <property type="molecule type" value="Genomic_DNA"/>
</dbReference>
<dbReference type="Gene3D" id="3.30.70.1320">
    <property type="entry name" value="Multidrug efflux transporter AcrB pore domain like"/>
    <property type="match status" value="1"/>
</dbReference>
<feature type="transmembrane region" description="Helical" evidence="2">
    <location>
        <begin position="463"/>
        <end position="481"/>
    </location>
</feature>
<keyword evidence="2" id="KW-0812">Transmembrane</keyword>
<dbReference type="Pfam" id="PF00873">
    <property type="entry name" value="ACR_tran"/>
    <property type="match status" value="1"/>
</dbReference>
<feature type="transmembrane region" description="Helical" evidence="2">
    <location>
        <begin position="334"/>
        <end position="353"/>
    </location>
</feature>